<dbReference type="Proteomes" id="UP001208570">
    <property type="component" value="Unassembled WGS sequence"/>
</dbReference>
<dbReference type="InterPro" id="IPR013830">
    <property type="entry name" value="SGNH_hydro"/>
</dbReference>
<dbReference type="InterPro" id="IPR036514">
    <property type="entry name" value="SGNH_hydro_sf"/>
</dbReference>
<comment type="caution">
    <text evidence="3">The sequence shown here is derived from an EMBL/GenBank/DDBJ whole genome shotgun (WGS) entry which is preliminary data.</text>
</comment>
<name>A0AAD9K642_9ANNE</name>
<gene>
    <name evidence="3" type="ORF">LSH36_51g03028</name>
</gene>
<proteinExistence type="inferred from homology"/>
<reference evidence="3" key="1">
    <citation type="journal article" date="2023" name="Mol. Biol. Evol.">
        <title>Third-Generation Sequencing Reveals the Adaptive Role of the Epigenome in Three Deep-Sea Polychaetes.</title>
        <authorList>
            <person name="Perez M."/>
            <person name="Aroh O."/>
            <person name="Sun Y."/>
            <person name="Lan Y."/>
            <person name="Juniper S.K."/>
            <person name="Young C.R."/>
            <person name="Angers B."/>
            <person name="Qian P.Y."/>
        </authorList>
    </citation>
    <scope>NUCLEOTIDE SEQUENCE</scope>
    <source>
        <strain evidence="3">P08H-3</strain>
    </source>
</reference>
<evidence type="ECO:0000256" key="1">
    <source>
        <dbReference type="ARBA" id="ARBA00038184"/>
    </source>
</evidence>
<evidence type="ECO:0000313" key="4">
    <source>
        <dbReference type="Proteomes" id="UP001208570"/>
    </source>
</evidence>
<protein>
    <recommendedName>
        <fullName evidence="2">SGNH hydrolase-type esterase domain-containing protein</fullName>
    </recommendedName>
</protein>
<dbReference type="PANTHER" id="PTHR11852:SF0">
    <property type="entry name" value="PLATELET-ACTIVATING FACTOR ACETYLHYDROLASE IB SUBUNIT BETA HOMOLOG"/>
    <property type="match status" value="1"/>
</dbReference>
<evidence type="ECO:0000313" key="3">
    <source>
        <dbReference type="EMBL" id="KAK2165372.1"/>
    </source>
</evidence>
<evidence type="ECO:0000259" key="2">
    <source>
        <dbReference type="Pfam" id="PF13472"/>
    </source>
</evidence>
<dbReference type="Pfam" id="PF13472">
    <property type="entry name" value="Lipase_GDSL_2"/>
    <property type="match status" value="1"/>
</dbReference>
<dbReference type="CDD" id="cd01820">
    <property type="entry name" value="PAF_acetylesterase_like"/>
    <property type="match status" value="1"/>
</dbReference>
<accession>A0AAD9K642</accession>
<dbReference type="Gene3D" id="3.40.50.1110">
    <property type="entry name" value="SGNH hydrolase"/>
    <property type="match status" value="1"/>
</dbReference>
<dbReference type="PANTHER" id="PTHR11852">
    <property type="entry name" value="PLATELET-ACTIVATING FACTOR ACETYLHYDROLASE"/>
    <property type="match status" value="1"/>
</dbReference>
<comment type="similarity">
    <text evidence="1">Belongs to the 'GDSL' lipolytic enzyme family. Platelet-activating factor acetylhydrolase IB beta/gamma subunits subfamily.</text>
</comment>
<keyword evidence="4" id="KW-1185">Reference proteome</keyword>
<organism evidence="3 4">
    <name type="scientific">Paralvinella palmiformis</name>
    <dbReference type="NCBI Taxonomy" id="53620"/>
    <lineage>
        <taxon>Eukaryota</taxon>
        <taxon>Metazoa</taxon>
        <taxon>Spiralia</taxon>
        <taxon>Lophotrochozoa</taxon>
        <taxon>Annelida</taxon>
        <taxon>Polychaeta</taxon>
        <taxon>Sedentaria</taxon>
        <taxon>Canalipalpata</taxon>
        <taxon>Terebellida</taxon>
        <taxon>Terebelliformia</taxon>
        <taxon>Alvinellidae</taxon>
        <taxon>Paralvinella</taxon>
    </lineage>
</organism>
<sequence>MNPAATPEPVEDVQGDGRWMSMHKRFIAEAKEREPEVLFIGDSLFQQLGLIELWDKMFVPMHCLNFSIGGDQTQHLLWRLLNGELDNLSPKASQCFINSIVVICIGTNNHGHTAEQVLGAIEEIVKVIEEKQPQATILVVSIPPRGQYPNPLRDKIATVNAGIATFITKHTNTQFVNIDPSLFISPTDGSISHVDMHDYLHFTRKGYQKWTEPILEDIQNLLKNFLTADQASLAMVPSSQDIASMADVN</sequence>
<dbReference type="AlphaFoldDB" id="A0AAD9K642"/>
<dbReference type="SUPFAM" id="SSF52266">
    <property type="entry name" value="SGNH hydrolase"/>
    <property type="match status" value="1"/>
</dbReference>
<feature type="domain" description="SGNH hydrolase-type esterase" evidence="2">
    <location>
        <begin position="64"/>
        <end position="208"/>
    </location>
</feature>
<dbReference type="EMBL" id="JAODUP010000051">
    <property type="protein sequence ID" value="KAK2165372.1"/>
    <property type="molecule type" value="Genomic_DNA"/>
</dbReference>